<protein>
    <recommendedName>
        <fullName evidence="7">EamA domain-containing protein</fullName>
    </recommendedName>
</protein>
<keyword evidence="2 6" id="KW-0812">Transmembrane</keyword>
<proteinExistence type="predicted"/>
<dbReference type="GO" id="GO:0016020">
    <property type="term" value="C:membrane"/>
    <property type="evidence" value="ECO:0007669"/>
    <property type="project" value="UniProtKB-SubCell"/>
</dbReference>
<reference evidence="8" key="1">
    <citation type="submission" date="2023-06" db="EMBL/GenBank/DDBJ databases">
        <title>Genome-scale phylogeny and comparative genomics of the fungal order Sordariales.</title>
        <authorList>
            <consortium name="Lawrence Berkeley National Laboratory"/>
            <person name="Hensen N."/>
            <person name="Bonometti L."/>
            <person name="Westerberg I."/>
            <person name="Brannstrom I.O."/>
            <person name="Guillou S."/>
            <person name="Cros-Aarteil S."/>
            <person name="Calhoun S."/>
            <person name="Haridas S."/>
            <person name="Kuo A."/>
            <person name="Mondo S."/>
            <person name="Pangilinan J."/>
            <person name="Riley R."/>
            <person name="LaButti K."/>
            <person name="Andreopoulos B."/>
            <person name="Lipzen A."/>
            <person name="Chen C."/>
            <person name="Yanf M."/>
            <person name="Daum C."/>
            <person name="Ng V."/>
            <person name="Clum A."/>
            <person name="Steindorff A."/>
            <person name="Ohm R."/>
            <person name="Martin F."/>
            <person name="Silar P."/>
            <person name="Natvig D."/>
            <person name="Lalanne C."/>
            <person name="Gautier V."/>
            <person name="Ament-velasquez S.L."/>
            <person name="Kruys A."/>
            <person name="Hutchinson M.I."/>
            <person name="Powell A.J."/>
            <person name="Barry K."/>
            <person name="Miller A.N."/>
            <person name="Grigoriev I.V."/>
            <person name="Debuchy R."/>
            <person name="Gladieux P."/>
            <person name="Thoren M.H."/>
            <person name="Johannesson H."/>
        </authorList>
    </citation>
    <scope>NUCLEOTIDE SEQUENCE</scope>
    <source>
        <strain evidence="8">SMH3391-2</strain>
    </source>
</reference>
<feature type="transmembrane region" description="Helical" evidence="6">
    <location>
        <begin position="154"/>
        <end position="173"/>
    </location>
</feature>
<feature type="transmembrane region" description="Helical" evidence="6">
    <location>
        <begin position="343"/>
        <end position="365"/>
    </location>
</feature>
<feature type="transmembrane region" description="Helical" evidence="6">
    <location>
        <begin position="246"/>
        <end position="264"/>
    </location>
</feature>
<comment type="caution">
    <text evidence="8">The sequence shown here is derived from an EMBL/GenBank/DDBJ whole genome shotgun (WGS) entry which is preliminary data.</text>
</comment>
<feature type="transmembrane region" description="Helical" evidence="6">
    <location>
        <begin position="121"/>
        <end position="142"/>
    </location>
</feature>
<dbReference type="PANTHER" id="PTHR22911:SF6">
    <property type="entry name" value="SOLUTE CARRIER FAMILY 35 MEMBER G1"/>
    <property type="match status" value="1"/>
</dbReference>
<feature type="region of interest" description="Disordered" evidence="5">
    <location>
        <begin position="72"/>
        <end position="100"/>
    </location>
</feature>
<feature type="transmembrane region" description="Helical" evidence="6">
    <location>
        <begin position="216"/>
        <end position="234"/>
    </location>
</feature>
<keyword evidence="4 6" id="KW-0472">Membrane</keyword>
<evidence type="ECO:0000256" key="2">
    <source>
        <dbReference type="ARBA" id="ARBA00022692"/>
    </source>
</evidence>
<gene>
    <name evidence="8" type="ORF">B0T17DRAFT_483134</name>
</gene>
<evidence type="ECO:0000256" key="3">
    <source>
        <dbReference type="ARBA" id="ARBA00022989"/>
    </source>
</evidence>
<dbReference type="InterPro" id="IPR000620">
    <property type="entry name" value="EamA_dom"/>
</dbReference>
<dbReference type="SUPFAM" id="SSF103481">
    <property type="entry name" value="Multidrug resistance efflux transporter EmrE"/>
    <property type="match status" value="1"/>
</dbReference>
<feature type="domain" description="EamA" evidence="7">
    <location>
        <begin position="121"/>
        <end position="257"/>
    </location>
</feature>
<feature type="region of interest" description="Disordered" evidence="5">
    <location>
        <begin position="34"/>
        <end position="53"/>
    </location>
</feature>
<feature type="transmembrane region" description="Helical" evidence="6">
    <location>
        <begin position="434"/>
        <end position="452"/>
    </location>
</feature>
<feature type="transmembrane region" description="Helical" evidence="6">
    <location>
        <begin position="377"/>
        <end position="397"/>
    </location>
</feature>
<evidence type="ECO:0000256" key="6">
    <source>
        <dbReference type="SAM" id="Phobius"/>
    </source>
</evidence>
<keyword evidence="9" id="KW-1185">Reference proteome</keyword>
<dbReference type="Proteomes" id="UP001174934">
    <property type="component" value="Unassembled WGS sequence"/>
</dbReference>
<dbReference type="AlphaFoldDB" id="A0AA40CEX3"/>
<organism evidence="8 9">
    <name type="scientific">Bombardia bombarda</name>
    <dbReference type="NCBI Taxonomy" id="252184"/>
    <lineage>
        <taxon>Eukaryota</taxon>
        <taxon>Fungi</taxon>
        <taxon>Dikarya</taxon>
        <taxon>Ascomycota</taxon>
        <taxon>Pezizomycotina</taxon>
        <taxon>Sordariomycetes</taxon>
        <taxon>Sordariomycetidae</taxon>
        <taxon>Sordariales</taxon>
        <taxon>Lasiosphaeriaceae</taxon>
        <taxon>Bombardia</taxon>
    </lineage>
</organism>
<dbReference type="InterPro" id="IPR037185">
    <property type="entry name" value="EmrE-like"/>
</dbReference>
<evidence type="ECO:0000256" key="5">
    <source>
        <dbReference type="SAM" id="MobiDB-lite"/>
    </source>
</evidence>
<sequence length="475" mass="51390">MSPFILAPQTNVSKERLLDQEDSDDNEEDIIDRLPSMEDAAGHSKTSSSLLGASRGPGAFRSLSLSPSRLISTGGRLSPAHSRALSPVPHPPPHRHRHLRRRTWKSSLAGSWSKFWGRNRGVILVGSAQLFGALMNLAARLLELDGEGMHPFQILFARMSITAVLSCIYMYWTKVPFFPFGAKEVRWLLVARGLTGFFGIFPMWQSMIYLPLAEATVITFLAPSVSGYICHVVLKDPFTRREQLASFIALAGVILIARPTALFASSSDNSNSGAVGPIDSGSIVLRGTNDNSTMSHPGADEPTPTERLWGIGWALIGVMGAAGAYTMIRWIGKRAHPLISVNYFAVWCTIVSTTALTAAPLMGVGQPGIRFGLPASAYQWLLLLSLGLSGFIMQFMLTSGLGGEKSNRATAMLYTHMLFAAGFDRWVFGHRMGAVSLVGCGLILGSAMWAALSKMEKGKGWGMWSGWGMGVVRGG</sequence>
<accession>A0AA40CEX3</accession>
<evidence type="ECO:0000256" key="1">
    <source>
        <dbReference type="ARBA" id="ARBA00004141"/>
    </source>
</evidence>
<dbReference type="EMBL" id="JAULSR010000001">
    <property type="protein sequence ID" value="KAK0634924.1"/>
    <property type="molecule type" value="Genomic_DNA"/>
</dbReference>
<feature type="transmembrane region" description="Helical" evidence="6">
    <location>
        <begin position="311"/>
        <end position="331"/>
    </location>
</feature>
<feature type="region of interest" description="Disordered" evidence="5">
    <location>
        <begin position="1"/>
        <end position="26"/>
    </location>
</feature>
<dbReference type="PANTHER" id="PTHR22911">
    <property type="entry name" value="ACYL-MALONYL CONDENSING ENZYME-RELATED"/>
    <property type="match status" value="1"/>
</dbReference>
<evidence type="ECO:0000313" key="9">
    <source>
        <dbReference type="Proteomes" id="UP001174934"/>
    </source>
</evidence>
<keyword evidence="3 6" id="KW-1133">Transmembrane helix</keyword>
<comment type="subcellular location">
    <subcellularLocation>
        <location evidence="1">Membrane</location>
        <topology evidence="1">Multi-pass membrane protein</topology>
    </subcellularLocation>
</comment>
<dbReference type="Pfam" id="PF00892">
    <property type="entry name" value="EamA"/>
    <property type="match status" value="1"/>
</dbReference>
<evidence type="ECO:0000313" key="8">
    <source>
        <dbReference type="EMBL" id="KAK0634924.1"/>
    </source>
</evidence>
<evidence type="ECO:0000256" key="4">
    <source>
        <dbReference type="ARBA" id="ARBA00023136"/>
    </source>
</evidence>
<name>A0AA40CEX3_9PEZI</name>
<evidence type="ECO:0000259" key="7">
    <source>
        <dbReference type="Pfam" id="PF00892"/>
    </source>
</evidence>
<feature type="transmembrane region" description="Helical" evidence="6">
    <location>
        <begin position="185"/>
        <end position="204"/>
    </location>
</feature>